<keyword evidence="3" id="KW-0249">Electron transport</keyword>
<evidence type="ECO:0000256" key="1">
    <source>
        <dbReference type="ARBA" id="ARBA00001965"/>
    </source>
</evidence>
<dbReference type="OrthoDB" id="9799749at2"/>
<comment type="caution">
    <text evidence="5">The sequence shown here is derived from an EMBL/GenBank/DDBJ whole genome shotgun (WGS) entry which is preliminary data.</text>
</comment>
<gene>
    <name evidence="5" type="ORF">HMPREF1863_01560</name>
</gene>
<proteinExistence type="predicted"/>
<dbReference type="InterPro" id="IPR048574">
    <property type="entry name" value="RUBY_RBDX"/>
</dbReference>
<dbReference type="PANTHER" id="PTHR33746">
    <property type="entry name" value="RUBRERYTHRIN"/>
    <property type="match status" value="1"/>
</dbReference>
<dbReference type="InterPro" id="IPR012347">
    <property type="entry name" value="Ferritin-like"/>
</dbReference>
<dbReference type="PATRIC" id="fig|755172.3.peg.1520"/>
<evidence type="ECO:0000313" key="6">
    <source>
        <dbReference type="Proteomes" id="UP000070442"/>
    </source>
</evidence>
<keyword evidence="6" id="KW-1185">Reference proteome</keyword>
<dbReference type="Pfam" id="PF21349">
    <property type="entry name" value="RUBY_RBDX"/>
    <property type="match status" value="1"/>
</dbReference>
<accession>A0A134ABG4</accession>
<dbReference type="Gene3D" id="1.20.1260.10">
    <property type="match status" value="1"/>
</dbReference>
<dbReference type="InterPro" id="IPR003251">
    <property type="entry name" value="Rr_diiron-bd_dom"/>
</dbReference>
<evidence type="ECO:0000256" key="3">
    <source>
        <dbReference type="ARBA" id="ARBA00022982"/>
    </source>
</evidence>
<dbReference type="SUPFAM" id="SSF47240">
    <property type="entry name" value="Ferritin-like"/>
    <property type="match status" value="1"/>
</dbReference>
<dbReference type="PROSITE" id="PS50905">
    <property type="entry name" value="FERRITIN_LIKE"/>
    <property type="match status" value="1"/>
</dbReference>
<sequence length="181" mass="19818">MHAMTQDNLRSAFGGESQASMRYGIWGKTAKKEGFANVERLFKCTGDAEKVHANLHFQAMKNVHGDFPVTSMAGFGIGSTSENLQKGIDGEVFEYTEMYPAFIEVAKMQGEDEAVKAMEYAVAAEKVHAERYGEAKKAVDAGKDLEAEDILLCPVCGYITFDKSEETCPICGTKSKAFVAY</sequence>
<organism evidence="5 6">
    <name type="scientific">Aedoeadaptatus coxii</name>
    <dbReference type="NCBI Taxonomy" id="755172"/>
    <lineage>
        <taxon>Bacteria</taxon>
        <taxon>Bacillati</taxon>
        <taxon>Bacillota</taxon>
        <taxon>Tissierellia</taxon>
        <taxon>Tissierellales</taxon>
        <taxon>Peptoniphilaceae</taxon>
        <taxon>Aedoeadaptatus</taxon>
    </lineage>
</organism>
<dbReference type="STRING" id="755172.HMPREF1863_01560"/>
<dbReference type="InterPro" id="IPR052753">
    <property type="entry name" value="Rbr2/Nigerythrin"/>
</dbReference>
<protein>
    <submittedName>
        <fullName evidence="5">Putative nigerythrin</fullName>
    </submittedName>
</protein>
<dbReference type="Gene3D" id="2.20.28.10">
    <property type="match status" value="1"/>
</dbReference>
<evidence type="ECO:0000256" key="2">
    <source>
        <dbReference type="ARBA" id="ARBA00022448"/>
    </source>
</evidence>
<keyword evidence="2" id="KW-0813">Transport</keyword>
<comment type="cofactor">
    <cofactor evidence="1">
        <name>Fe(3+)</name>
        <dbReference type="ChEBI" id="CHEBI:29034"/>
    </cofactor>
</comment>
<dbReference type="Proteomes" id="UP000070442">
    <property type="component" value="Unassembled WGS sequence"/>
</dbReference>
<reference evidence="6" key="1">
    <citation type="submission" date="2016-01" db="EMBL/GenBank/DDBJ databases">
        <authorList>
            <person name="Mitreva M."/>
            <person name="Pepin K.H."/>
            <person name="Mihindukulasuriya K.A."/>
            <person name="Fulton R."/>
            <person name="Fronick C."/>
            <person name="O'Laughlin M."/>
            <person name="Miner T."/>
            <person name="Herter B."/>
            <person name="Rosa B.A."/>
            <person name="Cordes M."/>
            <person name="Tomlinson C."/>
            <person name="Wollam A."/>
            <person name="Palsikar V.B."/>
            <person name="Mardis E.R."/>
            <person name="Wilson R.K."/>
        </authorList>
    </citation>
    <scope>NUCLEOTIDE SEQUENCE [LARGE SCALE GENOMIC DNA]</scope>
    <source>
        <strain evidence="6">DNF00729</strain>
    </source>
</reference>
<dbReference type="InterPro" id="IPR009078">
    <property type="entry name" value="Ferritin-like_SF"/>
</dbReference>
<dbReference type="InterPro" id="IPR009040">
    <property type="entry name" value="Ferritin-like_diiron"/>
</dbReference>
<dbReference type="Pfam" id="PF02915">
    <property type="entry name" value="Rubrerythrin"/>
    <property type="match status" value="1"/>
</dbReference>
<dbReference type="AlphaFoldDB" id="A0A134ABG4"/>
<evidence type="ECO:0000259" key="4">
    <source>
        <dbReference type="PROSITE" id="PS50905"/>
    </source>
</evidence>
<feature type="domain" description="Ferritin-like diiron" evidence="4">
    <location>
        <begin position="1"/>
        <end position="143"/>
    </location>
</feature>
<dbReference type="GO" id="GO:0016491">
    <property type="term" value="F:oxidoreductase activity"/>
    <property type="evidence" value="ECO:0007669"/>
    <property type="project" value="InterPro"/>
</dbReference>
<dbReference type="PANTHER" id="PTHR33746:SF4">
    <property type="entry name" value="RUBRERYTHRIN"/>
    <property type="match status" value="1"/>
</dbReference>
<dbReference type="CDD" id="cd01041">
    <property type="entry name" value="Rubrerythrin"/>
    <property type="match status" value="1"/>
</dbReference>
<name>A0A134ABG4_9FIRM</name>
<dbReference type="GO" id="GO:0046872">
    <property type="term" value="F:metal ion binding"/>
    <property type="evidence" value="ECO:0007669"/>
    <property type="project" value="InterPro"/>
</dbReference>
<dbReference type="SUPFAM" id="SSF57802">
    <property type="entry name" value="Rubredoxin-like"/>
    <property type="match status" value="1"/>
</dbReference>
<dbReference type="RefSeq" id="WP_068369225.1">
    <property type="nucleotide sequence ID" value="NZ_CAIJCT010000010.1"/>
</dbReference>
<dbReference type="EMBL" id="LSDG01000045">
    <property type="protein sequence ID" value="KXB65052.1"/>
    <property type="molecule type" value="Genomic_DNA"/>
</dbReference>
<evidence type="ECO:0000313" key="5">
    <source>
        <dbReference type="EMBL" id="KXB65052.1"/>
    </source>
</evidence>